<keyword evidence="3" id="KW-1185">Reference proteome</keyword>
<organism evidence="2 3">
    <name type="scientific">Dorcoceras hygrometricum</name>
    <dbReference type="NCBI Taxonomy" id="472368"/>
    <lineage>
        <taxon>Eukaryota</taxon>
        <taxon>Viridiplantae</taxon>
        <taxon>Streptophyta</taxon>
        <taxon>Embryophyta</taxon>
        <taxon>Tracheophyta</taxon>
        <taxon>Spermatophyta</taxon>
        <taxon>Magnoliopsida</taxon>
        <taxon>eudicotyledons</taxon>
        <taxon>Gunneridae</taxon>
        <taxon>Pentapetalae</taxon>
        <taxon>asterids</taxon>
        <taxon>lamiids</taxon>
        <taxon>Lamiales</taxon>
        <taxon>Gesneriaceae</taxon>
        <taxon>Didymocarpoideae</taxon>
        <taxon>Trichosporeae</taxon>
        <taxon>Loxocarpinae</taxon>
        <taxon>Dorcoceras</taxon>
    </lineage>
</organism>
<gene>
    <name evidence="2" type="ORF">F511_43015</name>
</gene>
<evidence type="ECO:0000313" key="3">
    <source>
        <dbReference type="Proteomes" id="UP000250235"/>
    </source>
</evidence>
<feature type="region of interest" description="Disordered" evidence="1">
    <location>
        <begin position="44"/>
        <end position="71"/>
    </location>
</feature>
<reference evidence="2 3" key="1">
    <citation type="journal article" date="2015" name="Proc. Natl. Acad. Sci. U.S.A.">
        <title>The resurrection genome of Boea hygrometrica: A blueprint for survival of dehydration.</title>
        <authorList>
            <person name="Xiao L."/>
            <person name="Yang G."/>
            <person name="Zhang L."/>
            <person name="Yang X."/>
            <person name="Zhao S."/>
            <person name="Ji Z."/>
            <person name="Zhou Q."/>
            <person name="Hu M."/>
            <person name="Wang Y."/>
            <person name="Chen M."/>
            <person name="Xu Y."/>
            <person name="Jin H."/>
            <person name="Xiao X."/>
            <person name="Hu G."/>
            <person name="Bao F."/>
            <person name="Hu Y."/>
            <person name="Wan P."/>
            <person name="Li L."/>
            <person name="Deng X."/>
            <person name="Kuang T."/>
            <person name="Xiang C."/>
            <person name="Zhu J.K."/>
            <person name="Oliver M.J."/>
            <person name="He Y."/>
        </authorList>
    </citation>
    <scope>NUCLEOTIDE SEQUENCE [LARGE SCALE GENOMIC DNA]</scope>
    <source>
        <strain evidence="3">cv. XS01</strain>
    </source>
</reference>
<proteinExistence type="predicted"/>
<sequence>MGRREKETKLQFNQEGSCVFATPFDSSPGLGELQGLPGYSAGLGVDPAGGAPGDSIGYPRTRASDESSTTKHRLHMLHDLTQSRHLMTLMESRKNNRKGPGGDQYEKLQKQTTTFIGCLSGLPCWHLCLAPTGITRIRLFSVDCGRLSPIRSTTRSETPSSGCTRSADEISTNGFSTSNWPETISGGGGGGGGVVFEERRGRLVLGLGL</sequence>
<dbReference type="EMBL" id="KV000646">
    <property type="protein sequence ID" value="KZV40083.1"/>
    <property type="molecule type" value="Genomic_DNA"/>
</dbReference>
<evidence type="ECO:0000256" key="1">
    <source>
        <dbReference type="SAM" id="MobiDB-lite"/>
    </source>
</evidence>
<protein>
    <submittedName>
        <fullName evidence="2">Uncharacterized protein</fullName>
    </submittedName>
</protein>
<accession>A0A2Z7BZM8</accession>
<dbReference type="Proteomes" id="UP000250235">
    <property type="component" value="Unassembled WGS sequence"/>
</dbReference>
<dbReference type="AlphaFoldDB" id="A0A2Z7BZM8"/>
<evidence type="ECO:0000313" key="2">
    <source>
        <dbReference type="EMBL" id="KZV40083.1"/>
    </source>
</evidence>
<name>A0A2Z7BZM8_9LAMI</name>